<dbReference type="PANTHER" id="PTHR16515:SF49">
    <property type="entry name" value="GASTRULA ZINC FINGER PROTEIN XLCGF49.1-LIKE-RELATED"/>
    <property type="match status" value="1"/>
</dbReference>
<feature type="compositionally biased region" description="Polar residues" evidence="8">
    <location>
        <begin position="343"/>
        <end position="369"/>
    </location>
</feature>
<gene>
    <name evidence="10" type="ORF">FVE85_0681</name>
</gene>
<dbReference type="InterPro" id="IPR036236">
    <property type="entry name" value="Znf_C2H2_sf"/>
</dbReference>
<keyword evidence="4 7" id="KW-0863">Zinc-finger</keyword>
<keyword evidence="3" id="KW-0677">Repeat</keyword>
<dbReference type="Pfam" id="PF00096">
    <property type="entry name" value="zf-C2H2"/>
    <property type="match status" value="2"/>
</dbReference>
<evidence type="ECO:0000313" key="10">
    <source>
        <dbReference type="EMBL" id="KAA8496952.1"/>
    </source>
</evidence>
<dbReference type="InterPro" id="IPR013087">
    <property type="entry name" value="Znf_C2H2_type"/>
</dbReference>
<feature type="region of interest" description="Disordered" evidence="8">
    <location>
        <begin position="342"/>
        <end position="377"/>
    </location>
</feature>
<evidence type="ECO:0000256" key="7">
    <source>
        <dbReference type="PROSITE-ProRule" id="PRU00042"/>
    </source>
</evidence>
<organism evidence="10 11">
    <name type="scientific">Porphyridium purpureum</name>
    <name type="common">Red alga</name>
    <name type="synonym">Porphyridium cruentum</name>
    <dbReference type="NCBI Taxonomy" id="35688"/>
    <lineage>
        <taxon>Eukaryota</taxon>
        <taxon>Rhodophyta</taxon>
        <taxon>Bangiophyceae</taxon>
        <taxon>Porphyridiales</taxon>
        <taxon>Porphyridiaceae</taxon>
        <taxon>Porphyridium</taxon>
    </lineage>
</organism>
<comment type="caution">
    <text evidence="10">The sequence shown here is derived from an EMBL/GenBank/DDBJ whole genome shotgun (WGS) entry which is preliminary data.</text>
</comment>
<keyword evidence="6" id="KW-0539">Nucleus</keyword>
<dbReference type="InterPro" id="IPR050331">
    <property type="entry name" value="Zinc_finger"/>
</dbReference>
<evidence type="ECO:0000256" key="5">
    <source>
        <dbReference type="ARBA" id="ARBA00022833"/>
    </source>
</evidence>
<name>A0A5J4Z1C3_PORPP</name>
<evidence type="ECO:0000313" key="11">
    <source>
        <dbReference type="Proteomes" id="UP000324585"/>
    </source>
</evidence>
<dbReference type="SUPFAM" id="SSF57667">
    <property type="entry name" value="beta-beta-alpha zinc fingers"/>
    <property type="match status" value="1"/>
</dbReference>
<evidence type="ECO:0000256" key="4">
    <source>
        <dbReference type="ARBA" id="ARBA00022771"/>
    </source>
</evidence>
<dbReference type="GO" id="GO:0010468">
    <property type="term" value="P:regulation of gene expression"/>
    <property type="evidence" value="ECO:0007669"/>
    <property type="project" value="TreeGrafter"/>
</dbReference>
<dbReference type="SMART" id="SM00355">
    <property type="entry name" value="ZnF_C2H2"/>
    <property type="match status" value="2"/>
</dbReference>
<dbReference type="PANTHER" id="PTHR16515">
    <property type="entry name" value="PR DOMAIN ZINC FINGER PROTEIN"/>
    <property type="match status" value="1"/>
</dbReference>
<dbReference type="GO" id="GO:0005634">
    <property type="term" value="C:nucleus"/>
    <property type="evidence" value="ECO:0007669"/>
    <property type="project" value="UniProtKB-SubCell"/>
</dbReference>
<dbReference type="Gene3D" id="3.30.160.60">
    <property type="entry name" value="Classic Zinc Finger"/>
    <property type="match status" value="1"/>
</dbReference>
<feature type="domain" description="C2H2-type" evidence="9">
    <location>
        <begin position="458"/>
        <end position="483"/>
    </location>
</feature>
<keyword evidence="11" id="KW-1185">Reference proteome</keyword>
<evidence type="ECO:0000259" key="9">
    <source>
        <dbReference type="PROSITE" id="PS50157"/>
    </source>
</evidence>
<dbReference type="OrthoDB" id="3437960at2759"/>
<feature type="domain" description="C2H2-type" evidence="9">
    <location>
        <begin position="429"/>
        <end position="457"/>
    </location>
</feature>
<dbReference type="Proteomes" id="UP000324585">
    <property type="component" value="Unassembled WGS sequence"/>
</dbReference>
<sequence>MSFTKRGSLPARRSQMLASEGAAHRWPTLLDPRVVAFFCMPDAELRERALEPLSIRNAISLCVSLPYAKGEEPTGYSYSLAVPVFAEDAGESYFVYCAYYTEFSSARGLSYTDSTLYKFNDVSMRRLVLDTRNGGFFEFGTVGTLQEGLKYNLIVRRAYAHTGLYVENFVFEQNPFVQEQQQQPGRSGLDGHHGMFSSSLQGVKYVPVFMAEHECHICAHFGRQQCTCPLALRTAGPLISLSPAVPSGPMAIGLLVQDFMRLSICGALCSSGRPLMQLEKLALGPIDRPLPRATVMTSRVLGFQDSSVVKERIFSMLFANTGGVMHGFELIPDSLQLAESARQPPQITYSSPISTHTGAASEPVSNSVERANKNRAHSWSMPAVTGIEHQGTSASKIVQHPTTAPAGANAPHVEPRDTGSEARKMAGSYVCTVCRKPFKQRSHLAEHVQCVHEHERRFSCKTCGKSFGTNSNLRRHRREQSHS</sequence>
<dbReference type="AlphaFoldDB" id="A0A5J4Z1C3"/>
<evidence type="ECO:0000256" key="3">
    <source>
        <dbReference type="ARBA" id="ARBA00022737"/>
    </source>
</evidence>
<dbReference type="EMBL" id="VRMN01000002">
    <property type="protein sequence ID" value="KAA8496952.1"/>
    <property type="molecule type" value="Genomic_DNA"/>
</dbReference>
<proteinExistence type="predicted"/>
<keyword evidence="5" id="KW-0862">Zinc</keyword>
<comment type="subcellular location">
    <subcellularLocation>
        <location evidence="1">Nucleus</location>
    </subcellularLocation>
</comment>
<dbReference type="PROSITE" id="PS50157">
    <property type="entry name" value="ZINC_FINGER_C2H2_2"/>
    <property type="match status" value="2"/>
</dbReference>
<protein>
    <submittedName>
        <fullName evidence="10">Zinc finger protein 3-like</fullName>
    </submittedName>
</protein>
<dbReference type="PROSITE" id="PS00028">
    <property type="entry name" value="ZINC_FINGER_C2H2_1"/>
    <property type="match status" value="2"/>
</dbReference>
<evidence type="ECO:0000256" key="2">
    <source>
        <dbReference type="ARBA" id="ARBA00022723"/>
    </source>
</evidence>
<evidence type="ECO:0000256" key="6">
    <source>
        <dbReference type="ARBA" id="ARBA00023242"/>
    </source>
</evidence>
<evidence type="ECO:0000256" key="8">
    <source>
        <dbReference type="SAM" id="MobiDB-lite"/>
    </source>
</evidence>
<dbReference type="GO" id="GO:0008270">
    <property type="term" value="F:zinc ion binding"/>
    <property type="evidence" value="ECO:0007669"/>
    <property type="project" value="UniProtKB-KW"/>
</dbReference>
<evidence type="ECO:0000256" key="1">
    <source>
        <dbReference type="ARBA" id="ARBA00004123"/>
    </source>
</evidence>
<keyword evidence="2" id="KW-0479">Metal-binding</keyword>
<reference evidence="11" key="1">
    <citation type="journal article" date="2019" name="Nat. Commun.">
        <title>Expansion of phycobilisome linker gene families in mesophilic red algae.</title>
        <authorList>
            <person name="Lee J."/>
            <person name="Kim D."/>
            <person name="Bhattacharya D."/>
            <person name="Yoon H.S."/>
        </authorList>
    </citation>
    <scope>NUCLEOTIDE SEQUENCE [LARGE SCALE GENOMIC DNA]</scope>
    <source>
        <strain evidence="11">CCMP 1328</strain>
    </source>
</reference>
<accession>A0A5J4Z1C3</accession>
<dbReference type="FunFam" id="3.30.160.60:FF:000100">
    <property type="entry name" value="Zinc finger 45-like"/>
    <property type="match status" value="1"/>
</dbReference>